<dbReference type="EMBL" id="JAWDGP010004625">
    <property type="protein sequence ID" value="KAK3762914.1"/>
    <property type="molecule type" value="Genomic_DNA"/>
</dbReference>
<feature type="compositionally biased region" description="Low complexity" evidence="3">
    <location>
        <begin position="247"/>
        <end position="258"/>
    </location>
</feature>
<feature type="compositionally biased region" description="Basic and acidic residues" evidence="3">
    <location>
        <begin position="137"/>
        <end position="179"/>
    </location>
</feature>
<feature type="region of interest" description="Disordered" evidence="3">
    <location>
        <begin position="876"/>
        <end position="1055"/>
    </location>
</feature>
<feature type="compositionally biased region" description="Polar residues" evidence="3">
    <location>
        <begin position="2019"/>
        <end position="2034"/>
    </location>
</feature>
<feature type="compositionally biased region" description="Polar residues" evidence="3">
    <location>
        <begin position="2182"/>
        <end position="2191"/>
    </location>
</feature>
<feature type="region of interest" description="Disordered" evidence="3">
    <location>
        <begin position="2015"/>
        <end position="2044"/>
    </location>
</feature>
<dbReference type="Gene3D" id="1.20.5.350">
    <property type="match status" value="1"/>
</dbReference>
<feature type="region of interest" description="Disordered" evidence="3">
    <location>
        <begin position="2122"/>
        <end position="2160"/>
    </location>
</feature>
<feature type="compositionally biased region" description="Low complexity" evidence="3">
    <location>
        <begin position="2642"/>
        <end position="2651"/>
    </location>
</feature>
<feature type="region of interest" description="Disordered" evidence="3">
    <location>
        <begin position="2500"/>
        <end position="2529"/>
    </location>
</feature>
<evidence type="ECO:0000313" key="4">
    <source>
        <dbReference type="EMBL" id="KAK3762914.1"/>
    </source>
</evidence>
<dbReference type="InterPro" id="IPR001978">
    <property type="entry name" value="Troponin"/>
</dbReference>
<feature type="region of interest" description="Disordered" evidence="3">
    <location>
        <begin position="501"/>
        <end position="692"/>
    </location>
</feature>
<feature type="region of interest" description="Disordered" evidence="3">
    <location>
        <begin position="2298"/>
        <end position="2322"/>
    </location>
</feature>
<name>A0AAE1D9Y0_9GAST</name>
<feature type="compositionally biased region" description="Basic and acidic residues" evidence="3">
    <location>
        <begin position="260"/>
        <end position="273"/>
    </location>
</feature>
<feature type="compositionally biased region" description="Polar residues" evidence="3">
    <location>
        <begin position="2387"/>
        <end position="2409"/>
    </location>
</feature>
<feature type="region of interest" description="Disordered" evidence="3">
    <location>
        <begin position="3694"/>
        <end position="3760"/>
    </location>
</feature>
<feature type="compositionally biased region" description="Polar residues" evidence="3">
    <location>
        <begin position="3475"/>
        <end position="3490"/>
    </location>
</feature>
<dbReference type="PANTHER" id="PTHR13738:SF1">
    <property type="entry name" value="TROPONIN I"/>
    <property type="match status" value="1"/>
</dbReference>
<feature type="compositionally biased region" description="Polar residues" evidence="3">
    <location>
        <begin position="1721"/>
        <end position="1735"/>
    </location>
</feature>
<evidence type="ECO:0000256" key="3">
    <source>
        <dbReference type="SAM" id="MobiDB-lite"/>
    </source>
</evidence>
<feature type="coiled-coil region" evidence="2">
    <location>
        <begin position="3779"/>
        <end position="3831"/>
    </location>
</feature>
<feature type="compositionally biased region" description="Acidic residues" evidence="3">
    <location>
        <begin position="3924"/>
        <end position="3934"/>
    </location>
</feature>
<feature type="compositionally biased region" description="Basic and acidic residues" evidence="3">
    <location>
        <begin position="3619"/>
        <end position="3630"/>
    </location>
</feature>
<organism evidence="4 5">
    <name type="scientific">Elysia crispata</name>
    <name type="common">lettuce slug</name>
    <dbReference type="NCBI Taxonomy" id="231223"/>
    <lineage>
        <taxon>Eukaryota</taxon>
        <taxon>Metazoa</taxon>
        <taxon>Spiralia</taxon>
        <taxon>Lophotrochozoa</taxon>
        <taxon>Mollusca</taxon>
        <taxon>Gastropoda</taxon>
        <taxon>Heterobranchia</taxon>
        <taxon>Euthyneura</taxon>
        <taxon>Panpulmonata</taxon>
        <taxon>Sacoglossa</taxon>
        <taxon>Placobranchoidea</taxon>
        <taxon>Plakobranchidae</taxon>
        <taxon>Elysia</taxon>
    </lineage>
</organism>
<feature type="compositionally biased region" description="Polar residues" evidence="3">
    <location>
        <begin position="2127"/>
        <end position="2136"/>
    </location>
</feature>
<keyword evidence="2" id="KW-0175">Coiled coil</keyword>
<feature type="region of interest" description="Disordered" evidence="3">
    <location>
        <begin position="2842"/>
        <end position="2863"/>
    </location>
</feature>
<dbReference type="InterPro" id="IPR050875">
    <property type="entry name" value="Troponin_I"/>
</dbReference>
<feature type="compositionally biased region" description="Basic and acidic residues" evidence="3">
    <location>
        <begin position="983"/>
        <end position="1003"/>
    </location>
</feature>
<proteinExistence type="inferred from homology"/>
<dbReference type="PANTHER" id="PTHR13738">
    <property type="entry name" value="TROPONIN I"/>
    <property type="match status" value="1"/>
</dbReference>
<feature type="region of interest" description="Disordered" evidence="3">
    <location>
        <begin position="3271"/>
        <end position="3291"/>
    </location>
</feature>
<feature type="compositionally biased region" description="Basic and acidic residues" evidence="3">
    <location>
        <begin position="3907"/>
        <end position="3923"/>
    </location>
</feature>
<evidence type="ECO:0000313" key="5">
    <source>
        <dbReference type="Proteomes" id="UP001283361"/>
    </source>
</evidence>
<feature type="compositionally biased region" description="Basic and acidic residues" evidence="3">
    <location>
        <begin position="3701"/>
        <end position="3749"/>
    </location>
</feature>
<feature type="compositionally biased region" description="Basic and acidic residues" evidence="3">
    <location>
        <begin position="534"/>
        <end position="546"/>
    </location>
</feature>
<dbReference type="SUPFAM" id="SSF90250">
    <property type="entry name" value="Troponin coil-coiled subunits"/>
    <property type="match status" value="1"/>
</dbReference>
<feature type="compositionally biased region" description="Basic and acidic residues" evidence="3">
    <location>
        <begin position="1076"/>
        <end position="1087"/>
    </location>
</feature>
<feature type="compositionally biased region" description="Polar residues" evidence="3">
    <location>
        <begin position="298"/>
        <end position="308"/>
    </location>
</feature>
<feature type="compositionally biased region" description="Polar residues" evidence="3">
    <location>
        <begin position="3541"/>
        <end position="3563"/>
    </location>
</feature>
<feature type="compositionally biased region" description="Acidic residues" evidence="3">
    <location>
        <begin position="1004"/>
        <end position="1016"/>
    </location>
</feature>
<gene>
    <name evidence="4" type="ORF">RRG08_008132</name>
</gene>
<feature type="compositionally biased region" description="Basic and acidic residues" evidence="3">
    <location>
        <begin position="939"/>
        <end position="958"/>
    </location>
</feature>
<dbReference type="GO" id="GO:0005861">
    <property type="term" value="C:troponin complex"/>
    <property type="evidence" value="ECO:0007669"/>
    <property type="project" value="InterPro"/>
</dbReference>
<feature type="region of interest" description="Disordered" evidence="3">
    <location>
        <begin position="1"/>
        <end position="335"/>
    </location>
</feature>
<accession>A0AAE1D9Y0</accession>
<feature type="compositionally biased region" description="Basic and acidic residues" evidence="3">
    <location>
        <begin position="3513"/>
        <end position="3523"/>
    </location>
</feature>
<feature type="compositionally biased region" description="Basic and acidic residues" evidence="3">
    <location>
        <begin position="352"/>
        <end position="363"/>
    </location>
</feature>
<feature type="compositionally biased region" description="Basic and acidic residues" evidence="3">
    <location>
        <begin position="3876"/>
        <end position="3889"/>
    </location>
</feature>
<feature type="region of interest" description="Disordered" evidence="3">
    <location>
        <begin position="2907"/>
        <end position="2944"/>
    </location>
</feature>
<comment type="caution">
    <text evidence="4">The sequence shown here is derived from an EMBL/GenBank/DDBJ whole genome shotgun (WGS) entry which is preliminary data.</text>
</comment>
<feature type="compositionally biased region" description="Polar residues" evidence="3">
    <location>
        <begin position="502"/>
        <end position="519"/>
    </location>
</feature>
<feature type="compositionally biased region" description="Polar residues" evidence="3">
    <location>
        <begin position="205"/>
        <end position="214"/>
    </location>
</feature>
<feature type="compositionally biased region" description="Polar residues" evidence="3">
    <location>
        <begin position="547"/>
        <end position="564"/>
    </location>
</feature>
<feature type="region of interest" description="Disordered" evidence="3">
    <location>
        <begin position="2582"/>
        <end position="2651"/>
    </location>
</feature>
<feature type="region of interest" description="Disordered" evidence="3">
    <location>
        <begin position="2173"/>
        <end position="2200"/>
    </location>
</feature>
<dbReference type="Pfam" id="PF00992">
    <property type="entry name" value="Troponin"/>
    <property type="match status" value="1"/>
</dbReference>
<dbReference type="GO" id="GO:0006936">
    <property type="term" value="P:muscle contraction"/>
    <property type="evidence" value="ECO:0007669"/>
    <property type="project" value="TreeGrafter"/>
</dbReference>
<feature type="compositionally biased region" description="Basic and acidic residues" evidence="3">
    <location>
        <begin position="3491"/>
        <end position="3504"/>
    </location>
</feature>
<protein>
    <submittedName>
        <fullName evidence="4">Uncharacterized protein</fullName>
    </submittedName>
</protein>
<feature type="region of interest" description="Disordered" evidence="3">
    <location>
        <begin position="2387"/>
        <end position="2442"/>
    </location>
</feature>
<feature type="compositionally biased region" description="Polar residues" evidence="3">
    <location>
        <begin position="2623"/>
        <end position="2641"/>
    </location>
</feature>
<feature type="region of interest" description="Disordered" evidence="3">
    <location>
        <begin position="3222"/>
        <end position="3246"/>
    </location>
</feature>
<feature type="region of interest" description="Disordered" evidence="3">
    <location>
        <begin position="3172"/>
        <end position="3208"/>
    </location>
</feature>
<dbReference type="Proteomes" id="UP001283361">
    <property type="component" value="Unassembled WGS sequence"/>
</dbReference>
<feature type="region of interest" description="Disordered" evidence="3">
    <location>
        <begin position="352"/>
        <end position="371"/>
    </location>
</feature>
<feature type="region of interest" description="Disordered" evidence="3">
    <location>
        <begin position="3472"/>
        <end position="3563"/>
    </location>
</feature>
<feature type="region of interest" description="Disordered" evidence="3">
    <location>
        <begin position="3876"/>
        <end position="3934"/>
    </location>
</feature>
<feature type="compositionally biased region" description="Basic and acidic residues" evidence="3">
    <location>
        <begin position="3358"/>
        <end position="3367"/>
    </location>
</feature>
<feature type="region of interest" description="Disordered" evidence="3">
    <location>
        <begin position="3358"/>
        <end position="3400"/>
    </location>
</feature>
<comment type="similarity">
    <text evidence="1">Belongs to the troponin I family.</text>
</comment>
<feature type="region of interest" description="Disordered" evidence="3">
    <location>
        <begin position="3607"/>
        <end position="3631"/>
    </location>
</feature>
<feature type="region of interest" description="Disordered" evidence="3">
    <location>
        <begin position="1721"/>
        <end position="1743"/>
    </location>
</feature>
<feature type="region of interest" description="Disordered" evidence="3">
    <location>
        <begin position="2756"/>
        <end position="2776"/>
    </location>
</feature>
<feature type="region of interest" description="Disordered" evidence="3">
    <location>
        <begin position="1068"/>
        <end position="1118"/>
    </location>
</feature>
<feature type="compositionally biased region" description="Polar residues" evidence="3">
    <location>
        <begin position="3381"/>
        <end position="3393"/>
    </location>
</feature>
<sequence length="3934" mass="438757">MSDLESRREARRRKRQQEQEGGGESRATENGTAEESDTGRRRRERRESRLQQDGETQEEETTSTRRSRQRQTAEDVSEDTSSYRRRRRGGDDEEEQSKPEVQPDPEPETEPEPQREPEPEPEDSAPAPAPAQDEDDSAAREAEERRRREEEEAEAERQRQEEDRRRRQEEERREIEERRRRVPTTPRQERQSRPKQRTPRGPKQTPRSARQQLSFGLLSARSIPEEEPLSQQANGSPGKGEIQIETSAAFSASGASKSDPQTEKPKHVPEKKQSSALATIAGDPKKSQRAQKHAGDSFSKSLDTTSAKQVMARKLSDSGTVAYGRPSPSFLLDTGFSGTFDIRAKIEALEKKTNNKMSREETAHNFLPENGRGELKASATLILSPKPVTPPGHRSIQVVSQTPRGITQNANSSSARLSPSLLHPSHKTEFLSGGRRQPARDALWSVKSVSDTDDRLTDIVASNRRMLHSDDTIERFTDFELGSSYDDIFVAESVEKRRLSPFEQSNRLRPQTDVSTDLQSGEKLRAQAAVQTKIYKENISENHRDTVTGSNNESDNAVGSNQPKSILKSKSRDNNVPKESSLPRTKTLATQRERDLRRSTSRGRHGTPSRTPLPESSTTSSSDTDDGHFIPFTTERDDGLRDPISGSSKRWPTGMDPRLEKEHSHKKMPTSLHPINPQRYSGPVSSAGSHLKKASPNLESISENESLFSGDDVSARNSVSLATSMEHLSSGTEYDSFLPNEEEGNTIDVTLTLADSVEFDDVERTLEFKPETDEADIHPVISMNILEDHERSSPKFNKNILALPLEDDHGDSDTLEPISASGFYGVKSDIPFSSKKRKINNRKSGQKISQMTSIWSKMPLPTNILSPKGANDSSKFIDSSNRGDIQTPRHVQDTNSLTTKMRKTSLGLDTPRSNRESAESNPVVVVNPPDFELNSPNPQERKKSWTETGTKEKLDELFGKLNSKLKSREGSSASTSPQDEILGEQKFETGFEVPLEEHFHTQEEEQDVEVSYEEDYDQRRFSEDANSPQFLAPFDSSVDAIQRSHSQPVLSSRDDMSYYDQSRSIHEYIATDEQSTSEKTKNHDSKEKRKHKTNTPEASQGFWEIPGTPRKNMHLGGNDVAQNRDLYTETDVISDRNNEHWCGTVESRASTSSSEQRGDAMSNLSNRSMINSESDYDEEQVDPLTCAADYVDYSRNQYVEEGVSGGEEMFSNSTGFSMKQQTFKGDIGRKESVISMASNFSTTSNQGSVSVGNCGNSVRAPPGDHELVQRHAHTEEWLVEDIRRKGASPRVSSVERTSDIPSTASSIVDSMSAATAGSVCELDEEDMPDSYVMEEGVYEEYVDGGDYYDGQGFHCDQSGQVFYHGGERTFDLSNIDPEDELKLELGFLNNSSEEEEEEEFHGEVSGSLGVGGEFSSDKCVYGSSHRNYTDSSDDYNDFIGQNDTVMYNEQYPDDYSDESGEIPVDIIQTMDELGDDILQYLSDEMEEEGEVEEWGEEDLEPYSDRNNLENHSLDQQEIIPYSQSPREQEALERGLIDSDGLVFYTPNNVSCGIEALTNLKSEIAEDNRSEVNIDLVSSDRCSQRHNQITLPALPKPFNNFEDVQSPIREKSSDGPGRRRSSQCFVEVMTDSARLREQFKEHHGHIDDKDIVHVDSMSGGQNLPDNDEFFISFEIDEAHRLSYRQYDDTEGRSLEEAYYEYLQQAYHSTGAVSSDPDNVFTQESPMTSLNDSNNKHSLQSNNTTLSTTTEDNIEVREIGKDKFCSNQEESNMTVDFAQKQNLLTEIRTHYQNKDIKKKLVAELKHFDFKSLKPAEADQSVNNSGGEAAVGLSPVLPSVVRRLSHEYHDETVKKEFPPNIHDVERLDEIKPDCDRTGMNNMPFSLDQNATLLDRHGNDNLDTLKLSQSDVNNTGTIKITQISSSTASAYPIRKTSDVSNLEKVHSITSFSLNKSESQSITSSNLNNSESQLITNFSLNSPEHRLTMSNIGCTESKRDMQVSDDKRENHLPIICTGREAATSGPQNSSNFMTDNDQTFSKEEASGRRRSFVDITGSKLNLSKERRRRIRSFWEQLDDEKQKKKEEEERWHRRRSDLKLKQVYPSQSLAADDSQAIKKHSIEASEKASLTKAMSQDSASQSVSKKPPPPPVAPKPAKHNAANMPERIIDRGVSVKKMAQQHENDNLSEGNDTMQNRRSRRKAQVNHSELATAIMKRQKELARQNLAVAAAQDASSDASKSECLDIPLQTAMSIQDAPLITERKEKEKDIEDSPEVRLTAATNSMLEDSVSNLYIVTTESEKNSISSQSVVTPPPPQPPPPLQFQDAITPQQPDFKASQNLPPAENLAQEPASILPKQPTKAFNVPRPSFNAKTLAKSNTFLPSFARRSHTDIPTSLASSGPTHPSGDFTTNPVQVHDATVSGISTSDSSKDLNPGSVRLPVPNSEPAPVTKEMKLWVTDYLKDMIGEKHRRGLEVDSFGSRVSSESTSVNTSFSANTSFYGHLPMHSHHKDPPSIDLQLENSSSPRPIAAPAGKLSIADRINKIQEKMNCSKESIKESDQLRPTQSQQQFASLLQNRLINVIAQEGDEERDEQAKSRKPPPSAWALERQRLFGKGRIALKSEDWGEPNSTSTPTTSDQTGQSNDPSTQFQTLSQSLTQSDVIKMSTVLRGRKHRGHTAGGTIFDIVENFNSPDSSSTESITPIERTRPNSPWVAKAGGSPQPPVISQLVNKLTPATESDKSVTERQVIIGNVKTLVSAGHQQPHALAGSKQTSLQQQTERDAGAVISGTFDKSVVSELLKKVELSEDESGSTSLSNSSSFQAGCLRKHSLEGSKIAELKLKLTSESRSSSNSSLFQDQRPYSAGGESGLRNIITRLDSPSRGARVDEVFPRNQQKPFSWKPLSVIPVSDGTGGHALSESHPATIKPSSTQTSAPPVAPKNKRMYNERRHTTQVNFDELREKYNSMTQRREHQTPPQSKALWAIDAASSRLNDDLQPQYHAKDTNNESCPFGVVQSSVFTSSNKPKNPVTGLPSRGLQLKTEHSVVDESLPAEPESPLMTSSARQPPGFNLAQFSLQNSIKFETNQNMNCFVQDQVGIKELEPDNDTVYSPLSSAQVPEAYNLPVDVVPTPDPWLSTDHFREDVSFGELAESESSDTFEFLKKRTEIKEEFLLRQQNEKQQLHPQRNQHQHQQPHQQEQDYQQSWRQQQYHSSHVFQERAAVESAFPSTSFQLNQKSQSSSASCSQSQPQQLRHNFPETIIDTGHVVCRVLSETPLEPDESGIGGSDHSLGSGSTGVLERAGAYSQHSIDRHLSHLPSQSNSVINSHLAKSSAVSDDRSVRTSITIAQTAGRERAWGLNQQEFSRHSQEDFQQRPQHGGDILSPMGDSQSSASQSHKLTSPRRASVHDIHLQPHFSPGLFPPSQFATSPVRNIASTASSTSLPIGSFAAVTTSSLLTASASTISVAQSQGLSHPEVYEASTCSSNPSPTASIRSSSKGERASKTFGDKEKRRRSKSKFMQEIEKKRNASEPTGHDSPGAIKKSNRKANLSSSDVPSGQLNSFEEATSAQSMAVFGPRVARKKSSGAMDGLEGEATTNTMQGYSKRFDRLWARFDPDQPRGPTSPEEKPGSRHAHENGTSLHAHHIKFRGLSRLGVCELCDCQFMWSRLNALTCYVAIISLHAPLHVLYPLLQESSAVRSEAQQESVRPDPHHLDRAVATHKEEEERRREEEEEAERRRMEEEEAERVKAEEESKKKKGGKRKGLGGLSAEKKKLLKKLIMQKAAEDLRNEAMQKAAEKEKYINDRVPILKTEGLGQSELEKLVKDLHSKVSVLEEEVYDWEIKIRKQDFEINELTLKVNDTKGKFMKPVLRKVNKTESKLKKIAQTKESKDFRGNLKSTGQNKYALDEEEPEKNNPHWRDELKPKDKQDEEAEAAEAES</sequence>
<reference evidence="4" key="1">
    <citation type="journal article" date="2023" name="G3 (Bethesda)">
        <title>A reference genome for the long-term kleptoplast-retaining sea slug Elysia crispata morphotype clarki.</title>
        <authorList>
            <person name="Eastman K.E."/>
            <person name="Pendleton A.L."/>
            <person name="Shaikh M.A."/>
            <person name="Suttiyut T."/>
            <person name="Ogas R."/>
            <person name="Tomko P."/>
            <person name="Gavelis G."/>
            <person name="Widhalm J.R."/>
            <person name="Wisecaver J.H."/>
        </authorList>
    </citation>
    <scope>NUCLEOTIDE SEQUENCE</scope>
    <source>
        <strain evidence="4">ECLA1</strain>
    </source>
</reference>
<keyword evidence="5" id="KW-1185">Reference proteome</keyword>
<feature type="compositionally biased region" description="Low complexity" evidence="3">
    <location>
        <begin position="3177"/>
        <end position="3204"/>
    </location>
</feature>
<feature type="compositionally biased region" description="Pro residues" evidence="3">
    <location>
        <begin position="2307"/>
        <end position="2317"/>
    </location>
</feature>
<evidence type="ECO:0000256" key="2">
    <source>
        <dbReference type="SAM" id="Coils"/>
    </source>
</evidence>
<feature type="compositionally biased region" description="Low complexity" evidence="3">
    <location>
        <begin position="3227"/>
        <end position="3246"/>
    </location>
</feature>
<evidence type="ECO:0000256" key="1">
    <source>
        <dbReference type="ARBA" id="ARBA00009930"/>
    </source>
</evidence>
<dbReference type="InterPro" id="IPR038077">
    <property type="entry name" value="Troponin_sf"/>
</dbReference>